<keyword evidence="2" id="KW-0732">Signal</keyword>
<keyword evidence="1" id="KW-0472">Membrane</keyword>
<proteinExistence type="predicted"/>
<organism evidence="3 4">
    <name type="scientific">Diploptera punctata</name>
    <name type="common">Pacific beetle cockroach</name>
    <dbReference type="NCBI Taxonomy" id="6984"/>
    <lineage>
        <taxon>Eukaryota</taxon>
        <taxon>Metazoa</taxon>
        <taxon>Ecdysozoa</taxon>
        <taxon>Arthropoda</taxon>
        <taxon>Hexapoda</taxon>
        <taxon>Insecta</taxon>
        <taxon>Pterygota</taxon>
        <taxon>Neoptera</taxon>
        <taxon>Polyneoptera</taxon>
        <taxon>Dictyoptera</taxon>
        <taxon>Blattodea</taxon>
        <taxon>Blaberoidea</taxon>
        <taxon>Blaberidae</taxon>
        <taxon>Diplopterinae</taxon>
        <taxon>Diploptera</taxon>
    </lineage>
</organism>
<feature type="non-terminal residue" evidence="3">
    <location>
        <position position="1"/>
    </location>
</feature>
<keyword evidence="1" id="KW-1133">Transmembrane helix</keyword>
<keyword evidence="4" id="KW-1185">Reference proteome</keyword>
<reference evidence="3" key="2">
    <citation type="submission" date="2023-05" db="EMBL/GenBank/DDBJ databases">
        <authorList>
            <person name="Fouks B."/>
        </authorList>
    </citation>
    <scope>NUCLEOTIDE SEQUENCE</scope>
    <source>
        <strain evidence="3">Stay&amp;Tobe</strain>
        <tissue evidence="3">Testes</tissue>
    </source>
</reference>
<protein>
    <recommendedName>
        <fullName evidence="5">Vomeronasal type-1 receptor</fullName>
    </recommendedName>
</protein>
<gene>
    <name evidence="3" type="ORF">L9F63_024043</name>
</gene>
<sequence length="176" mass="19626">LGKYIIMFGLMAATASLILSLNSGRLAGNGSTIDILLRHSWSSHTLAFTQTTGYDRVSHIACSSAISLCMLEQSLSIICVAFIVFFILRQPCDGSRSTKKDGIKNVTCMLNFLATVFFLIQSLRDNAHGFNVSYFCYATPRMSSFISILFGWSEFDTHLSWTFNGTHKFISEARYT</sequence>
<feature type="transmembrane region" description="Helical" evidence="1">
    <location>
        <begin position="73"/>
        <end position="90"/>
    </location>
</feature>
<keyword evidence="1" id="KW-0812">Transmembrane</keyword>
<dbReference type="Proteomes" id="UP001233999">
    <property type="component" value="Unassembled WGS sequence"/>
</dbReference>
<evidence type="ECO:0000313" key="4">
    <source>
        <dbReference type="Proteomes" id="UP001233999"/>
    </source>
</evidence>
<feature type="transmembrane region" description="Helical" evidence="1">
    <location>
        <begin position="102"/>
        <end position="120"/>
    </location>
</feature>
<accession>A0AAD7ZI57</accession>
<dbReference type="EMBL" id="JASPKZ010008156">
    <property type="protein sequence ID" value="KAJ9580777.1"/>
    <property type="molecule type" value="Genomic_DNA"/>
</dbReference>
<feature type="non-terminal residue" evidence="3">
    <location>
        <position position="176"/>
    </location>
</feature>
<comment type="caution">
    <text evidence="3">The sequence shown here is derived from an EMBL/GenBank/DDBJ whole genome shotgun (WGS) entry which is preliminary data.</text>
</comment>
<feature type="chain" id="PRO_5042090243" description="Vomeronasal type-1 receptor" evidence="2">
    <location>
        <begin position="21"/>
        <end position="176"/>
    </location>
</feature>
<feature type="signal peptide" evidence="2">
    <location>
        <begin position="1"/>
        <end position="20"/>
    </location>
</feature>
<name>A0AAD7ZI57_DIPPU</name>
<evidence type="ECO:0008006" key="5">
    <source>
        <dbReference type="Google" id="ProtNLM"/>
    </source>
</evidence>
<dbReference type="AlphaFoldDB" id="A0AAD7ZI57"/>
<evidence type="ECO:0000313" key="3">
    <source>
        <dbReference type="EMBL" id="KAJ9580777.1"/>
    </source>
</evidence>
<reference evidence="3" key="1">
    <citation type="journal article" date="2023" name="IScience">
        <title>Live-bearing cockroach genome reveals convergent evolutionary mechanisms linked to viviparity in insects and beyond.</title>
        <authorList>
            <person name="Fouks B."/>
            <person name="Harrison M.C."/>
            <person name="Mikhailova A.A."/>
            <person name="Marchal E."/>
            <person name="English S."/>
            <person name="Carruthers M."/>
            <person name="Jennings E.C."/>
            <person name="Chiamaka E.L."/>
            <person name="Frigard R.A."/>
            <person name="Pippel M."/>
            <person name="Attardo G.M."/>
            <person name="Benoit J.B."/>
            <person name="Bornberg-Bauer E."/>
            <person name="Tobe S.S."/>
        </authorList>
    </citation>
    <scope>NUCLEOTIDE SEQUENCE</scope>
    <source>
        <strain evidence="3">Stay&amp;Tobe</strain>
    </source>
</reference>
<evidence type="ECO:0000256" key="2">
    <source>
        <dbReference type="SAM" id="SignalP"/>
    </source>
</evidence>
<evidence type="ECO:0000256" key="1">
    <source>
        <dbReference type="SAM" id="Phobius"/>
    </source>
</evidence>